<dbReference type="Pfam" id="PF01035">
    <property type="entry name" value="DNA_binding_1"/>
    <property type="match status" value="1"/>
</dbReference>
<dbReference type="PROSITE" id="PS00374">
    <property type="entry name" value="MGMT"/>
    <property type="match status" value="1"/>
</dbReference>
<comment type="catalytic activity">
    <reaction evidence="8 9">
        <text>a 6-O-methyl-2'-deoxyguanosine in DNA + L-cysteinyl-[protein] = S-methyl-L-cysteinyl-[protein] + a 2'-deoxyguanosine in DNA</text>
        <dbReference type="Rhea" id="RHEA:24000"/>
        <dbReference type="Rhea" id="RHEA-COMP:10131"/>
        <dbReference type="Rhea" id="RHEA-COMP:10132"/>
        <dbReference type="Rhea" id="RHEA-COMP:11367"/>
        <dbReference type="Rhea" id="RHEA-COMP:11368"/>
        <dbReference type="ChEBI" id="CHEBI:29950"/>
        <dbReference type="ChEBI" id="CHEBI:82612"/>
        <dbReference type="ChEBI" id="CHEBI:85445"/>
        <dbReference type="ChEBI" id="CHEBI:85448"/>
        <dbReference type="EC" id="2.1.1.63"/>
    </reaction>
</comment>
<proteinExistence type="inferred from homology"/>
<sequence length="169" mass="18770">MPNQENYIIAQVEDFICPITIIASVRGVRGIHFTSLDAIIEKLTQENIPHIIDLSHPAAIELREYFQGHRKHFDVPIDIDGTPFQLKVWKALQSIPYGKVRSYKDIAIQIGHPKAFRAVGQACGANPIPIIIPCHRVLTASGNLGGFSAGIEIKKALLDLEGISHNKYR</sequence>
<evidence type="ECO:0000256" key="9">
    <source>
        <dbReference type="HAMAP-Rule" id="MF_00772"/>
    </source>
</evidence>
<keyword evidence="7 9" id="KW-0234">DNA repair</keyword>
<evidence type="ECO:0000256" key="2">
    <source>
        <dbReference type="ARBA" id="ARBA00008711"/>
    </source>
</evidence>
<evidence type="ECO:0000256" key="7">
    <source>
        <dbReference type="ARBA" id="ARBA00023204"/>
    </source>
</evidence>
<dbReference type="HAMAP" id="MF_00772">
    <property type="entry name" value="OGT"/>
    <property type="match status" value="1"/>
</dbReference>
<dbReference type="InterPro" id="IPR036631">
    <property type="entry name" value="MGMT_N_sf"/>
</dbReference>
<evidence type="ECO:0000256" key="3">
    <source>
        <dbReference type="ARBA" id="ARBA00022490"/>
    </source>
</evidence>
<comment type="miscellaneous">
    <text evidence="9">This enzyme catalyzes only one turnover and therefore is not strictly catalytic. According to one definition, an enzyme is a biocatalyst that acts repeatedly and over many reaction cycles.</text>
</comment>
<dbReference type="NCBIfam" id="TIGR00589">
    <property type="entry name" value="ogt"/>
    <property type="match status" value="1"/>
</dbReference>
<dbReference type="PANTHER" id="PTHR10815:SF13">
    <property type="entry name" value="METHYLATED-DNA--PROTEIN-CYSTEINE METHYLTRANSFERASE"/>
    <property type="match status" value="1"/>
</dbReference>
<comment type="subcellular location">
    <subcellularLocation>
        <location evidence="9">Cytoplasm</location>
    </subcellularLocation>
</comment>
<evidence type="ECO:0000313" key="11">
    <source>
        <dbReference type="EMBL" id="SFP73281.1"/>
    </source>
</evidence>
<evidence type="ECO:0000256" key="8">
    <source>
        <dbReference type="ARBA" id="ARBA00049348"/>
    </source>
</evidence>
<dbReference type="InterPro" id="IPR036217">
    <property type="entry name" value="MethylDNA_cys_MeTrfase_DNAb"/>
</dbReference>
<evidence type="ECO:0000256" key="4">
    <source>
        <dbReference type="ARBA" id="ARBA00022603"/>
    </source>
</evidence>
<dbReference type="GO" id="GO:0003908">
    <property type="term" value="F:methylated-DNA-[protein]-cysteine S-methyltransferase activity"/>
    <property type="evidence" value="ECO:0007669"/>
    <property type="project" value="UniProtKB-UniRule"/>
</dbReference>
<feature type="domain" description="Methylated-DNA-[protein]-cysteine S-methyltransferase DNA binding" evidence="10">
    <location>
        <begin position="83"/>
        <end position="163"/>
    </location>
</feature>
<dbReference type="Gene3D" id="3.30.160.70">
    <property type="entry name" value="Methylated DNA-protein cysteine methyltransferase domain"/>
    <property type="match status" value="1"/>
</dbReference>
<comment type="catalytic activity">
    <reaction evidence="1 9">
        <text>a 4-O-methyl-thymidine in DNA + L-cysteinyl-[protein] = a thymidine in DNA + S-methyl-L-cysteinyl-[protein]</text>
        <dbReference type="Rhea" id="RHEA:53428"/>
        <dbReference type="Rhea" id="RHEA-COMP:10131"/>
        <dbReference type="Rhea" id="RHEA-COMP:10132"/>
        <dbReference type="Rhea" id="RHEA-COMP:13555"/>
        <dbReference type="Rhea" id="RHEA-COMP:13556"/>
        <dbReference type="ChEBI" id="CHEBI:29950"/>
        <dbReference type="ChEBI" id="CHEBI:82612"/>
        <dbReference type="ChEBI" id="CHEBI:137386"/>
        <dbReference type="ChEBI" id="CHEBI:137387"/>
        <dbReference type="EC" id="2.1.1.63"/>
    </reaction>
</comment>
<keyword evidence="6 9" id="KW-0227">DNA damage</keyword>
<dbReference type="EC" id="2.1.1.63" evidence="9"/>
<keyword evidence="5 9" id="KW-0808">Transferase</keyword>
<dbReference type="RefSeq" id="WP_025748698.1">
    <property type="nucleotide sequence ID" value="NZ_FOXR01000003.1"/>
</dbReference>
<protein>
    <recommendedName>
        <fullName evidence="9">Methylated-DNA--protein-cysteine methyltransferase</fullName>
        <ecNumber evidence="9">2.1.1.63</ecNumber>
    </recommendedName>
    <alternativeName>
        <fullName evidence="9">6-O-methylguanine-DNA methyltransferase</fullName>
        <shortName evidence="9">MGMT</shortName>
    </alternativeName>
    <alternativeName>
        <fullName evidence="9">O-6-methylguanine-DNA-alkyltransferase</fullName>
    </alternativeName>
</protein>
<keyword evidence="4 9" id="KW-0489">Methyltransferase</keyword>
<evidence type="ECO:0000256" key="1">
    <source>
        <dbReference type="ARBA" id="ARBA00001286"/>
    </source>
</evidence>
<dbReference type="InterPro" id="IPR023546">
    <property type="entry name" value="MGMT"/>
</dbReference>
<dbReference type="OrthoDB" id="9802228at2"/>
<dbReference type="InterPro" id="IPR036388">
    <property type="entry name" value="WH-like_DNA-bd_sf"/>
</dbReference>
<reference evidence="11 12" key="1">
    <citation type="submission" date="2016-10" db="EMBL/GenBank/DDBJ databases">
        <authorList>
            <person name="de Groot N.N."/>
        </authorList>
    </citation>
    <scope>NUCLEOTIDE SEQUENCE [LARGE SCALE GENOMIC DNA]</scope>
    <source>
        <strain evidence="11 12">DSM 20678</strain>
    </source>
</reference>
<dbReference type="EMBL" id="FOXR01000003">
    <property type="protein sequence ID" value="SFP73281.1"/>
    <property type="molecule type" value="Genomic_DNA"/>
</dbReference>
<dbReference type="STRING" id="937334.SAMN05444406_10320"/>
<dbReference type="GO" id="GO:0032259">
    <property type="term" value="P:methylation"/>
    <property type="evidence" value="ECO:0007669"/>
    <property type="project" value="UniProtKB-KW"/>
</dbReference>
<comment type="function">
    <text evidence="9">Involved in the cellular defense against the biological effects of O6-methylguanine (O6-MeG) and O4-methylthymine (O4-MeT) in DNA. Repairs the methylated nucleobase in DNA by stoichiometrically transferring the methyl group to a cysteine residue in the enzyme. This is a suicide reaction: the enzyme is irreversibly inactivated.</text>
</comment>
<dbReference type="CDD" id="cd06445">
    <property type="entry name" value="ATase"/>
    <property type="match status" value="1"/>
</dbReference>
<evidence type="ECO:0000256" key="5">
    <source>
        <dbReference type="ARBA" id="ARBA00022679"/>
    </source>
</evidence>
<keyword evidence="12" id="KW-1185">Reference proteome</keyword>
<dbReference type="Gene3D" id="1.10.10.10">
    <property type="entry name" value="Winged helix-like DNA-binding domain superfamily/Winged helix DNA-binding domain"/>
    <property type="match status" value="1"/>
</dbReference>
<dbReference type="FunFam" id="1.10.10.10:FF:000214">
    <property type="entry name" value="Methylated-DNA--protein-cysteine methyltransferase"/>
    <property type="match status" value="1"/>
</dbReference>
<dbReference type="AlphaFoldDB" id="A0A1I5SRL7"/>
<dbReference type="Proteomes" id="UP000198577">
    <property type="component" value="Unassembled WGS sequence"/>
</dbReference>
<evidence type="ECO:0000313" key="12">
    <source>
        <dbReference type="Proteomes" id="UP000198577"/>
    </source>
</evidence>
<dbReference type="InterPro" id="IPR001497">
    <property type="entry name" value="MethylDNA_cys_MeTrfase_AS"/>
</dbReference>
<dbReference type="GO" id="GO:0006307">
    <property type="term" value="P:DNA alkylation repair"/>
    <property type="evidence" value="ECO:0007669"/>
    <property type="project" value="UniProtKB-UniRule"/>
</dbReference>
<evidence type="ECO:0000259" key="10">
    <source>
        <dbReference type="Pfam" id="PF01035"/>
    </source>
</evidence>
<name>A0A1I5SRL7_9FIRM</name>
<organism evidence="11 12">
    <name type="scientific">Caldicoprobacter faecalis</name>
    <dbReference type="NCBI Taxonomy" id="937334"/>
    <lineage>
        <taxon>Bacteria</taxon>
        <taxon>Bacillati</taxon>
        <taxon>Bacillota</taxon>
        <taxon>Clostridia</taxon>
        <taxon>Caldicoprobacterales</taxon>
        <taxon>Caldicoprobacteraceae</taxon>
        <taxon>Caldicoprobacter</taxon>
    </lineage>
</organism>
<accession>A0A1I5SRL7</accession>
<gene>
    <name evidence="11" type="ORF">SAMN05444406_10320</name>
</gene>
<evidence type="ECO:0000256" key="6">
    <source>
        <dbReference type="ARBA" id="ARBA00022763"/>
    </source>
</evidence>
<comment type="similarity">
    <text evidence="2 9">Belongs to the MGMT family.</text>
</comment>
<dbReference type="InterPro" id="IPR014048">
    <property type="entry name" value="MethylDNA_cys_MeTrfase_DNA-bd"/>
</dbReference>
<dbReference type="PANTHER" id="PTHR10815">
    <property type="entry name" value="METHYLATED-DNA--PROTEIN-CYSTEINE METHYLTRANSFERASE"/>
    <property type="match status" value="1"/>
</dbReference>
<dbReference type="SUPFAM" id="SSF53155">
    <property type="entry name" value="Methylated DNA-protein cysteine methyltransferase domain"/>
    <property type="match status" value="1"/>
</dbReference>
<keyword evidence="3 9" id="KW-0963">Cytoplasm</keyword>
<feature type="active site" description="Nucleophile; methyl group acceptor" evidence="9">
    <location>
        <position position="134"/>
    </location>
</feature>
<dbReference type="SUPFAM" id="SSF46767">
    <property type="entry name" value="Methylated DNA-protein cysteine methyltransferase, C-terminal domain"/>
    <property type="match status" value="1"/>
</dbReference>
<dbReference type="GO" id="GO:0005737">
    <property type="term" value="C:cytoplasm"/>
    <property type="evidence" value="ECO:0007669"/>
    <property type="project" value="UniProtKB-SubCell"/>
</dbReference>